<evidence type="ECO:0000259" key="7">
    <source>
        <dbReference type="PROSITE" id="PS50112"/>
    </source>
</evidence>
<keyword evidence="4" id="KW-0808">Transferase</keyword>
<dbReference type="InterPro" id="IPR013656">
    <property type="entry name" value="PAS_4"/>
</dbReference>
<dbReference type="Pfam" id="PF08448">
    <property type="entry name" value="PAS_4"/>
    <property type="match status" value="2"/>
</dbReference>
<sequence length="615" mass="69897">MLGKTKINTNNYLIKQLPKATAFLNKKLEIVHVSDRLIHDYCPDKTNILGQPFPNLFKNLEQKLKKSIGETIKGKQNPTTLERFLNDNSNEVWLEFENIPWFDENENIIGAIVQINDVTEKAKNQKELDKLKVLFNEKSEIGKIGSWEYDAVKDTLTWCNMTRKIHDVPPNFIPEIETAIDFYKAGFSKNTIAMQVDSAMKKGTPWKEKLQIVTFNGDEKWVISAGRPIFQDKKFVGLIGTFQDVDDQVKSECKTKESEQLLKTLIDNLPLNVFIKDLDSKKILVNKSECNYLGVRSKDIIGKDDFDLYPEDIAQKSRDEDLKVINTLKPILGKETISIKNDGTQTYFLTSKIPLLDSDGSATGLVGISLDISDIKQKEEELHSLINVASLQNKKLVNFAHIVSHNLRSHTANFSMLLDFLVNEKSEDEKKNIINMLVEASDNLLETLDNLNEVVAINTNVNQDKKPIRLNDKIKTVEKNLTALLINNYGKIINTISDDTHIKVIPAYIESILMNFMTNAIKYKDPHRDPVIKLSAERKGKYTVMSISDNGLGIDLDKYGDKLFGMYKTFHNNSDAKGIGLYITKNQIEAMNGKIEVYSKVGQGTTFKIFFNEQD</sequence>
<feature type="domain" description="PAS" evidence="7">
    <location>
        <begin position="258"/>
        <end position="312"/>
    </location>
</feature>
<dbReference type="SMART" id="SM00091">
    <property type="entry name" value="PAS"/>
    <property type="match status" value="1"/>
</dbReference>
<reference evidence="9 10" key="1">
    <citation type="journal article" date="2006" name="Int. J. Syst. Evol. Microbiol.">
        <title>Costertonia aggregata gen. nov., sp. nov., a mesophilic marine bacterium of the family Flavobacteriaceae, isolated from a mature biofilm.</title>
        <authorList>
            <person name="Kwon K.K."/>
            <person name="Lee Y.K."/>
            <person name="Lee H.K."/>
        </authorList>
    </citation>
    <scope>NUCLEOTIDE SEQUENCE [LARGE SCALE GENOMIC DNA]</scope>
    <source>
        <strain evidence="9 10">KCCM 42265</strain>
    </source>
</reference>
<dbReference type="SMART" id="SM00387">
    <property type="entry name" value="HATPase_c"/>
    <property type="match status" value="1"/>
</dbReference>
<evidence type="ECO:0000256" key="2">
    <source>
        <dbReference type="ARBA" id="ARBA00012438"/>
    </source>
</evidence>
<evidence type="ECO:0000313" key="9">
    <source>
        <dbReference type="EMBL" id="QLG44273.1"/>
    </source>
</evidence>
<proteinExistence type="predicted"/>
<organism evidence="9 10">
    <name type="scientific">Costertonia aggregata</name>
    <dbReference type="NCBI Taxonomy" id="343403"/>
    <lineage>
        <taxon>Bacteria</taxon>
        <taxon>Pseudomonadati</taxon>
        <taxon>Bacteroidota</taxon>
        <taxon>Flavobacteriia</taxon>
        <taxon>Flavobacteriales</taxon>
        <taxon>Flavobacteriaceae</taxon>
        <taxon>Costertonia</taxon>
    </lineage>
</organism>
<dbReference type="InterPro" id="IPR052162">
    <property type="entry name" value="Sensor_kinase/Photoreceptor"/>
</dbReference>
<feature type="domain" description="PAC" evidence="8">
    <location>
        <begin position="78"/>
        <end position="130"/>
    </location>
</feature>
<name>A0A7H9ALL6_9FLAO</name>
<dbReference type="Pfam" id="PF02518">
    <property type="entry name" value="HATPase_c"/>
    <property type="match status" value="1"/>
</dbReference>
<dbReference type="PANTHER" id="PTHR43304">
    <property type="entry name" value="PHYTOCHROME-LIKE PROTEIN CPH1"/>
    <property type="match status" value="1"/>
</dbReference>
<gene>
    <name evidence="9" type="ORF">HYG79_02580</name>
</gene>
<feature type="domain" description="PAC" evidence="8">
    <location>
        <begin position="332"/>
        <end position="384"/>
    </location>
</feature>
<dbReference type="SMART" id="SM00086">
    <property type="entry name" value="PAC"/>
    <property type="match status" value="3"/>
</dbReference>
<dbReference type="RefSeq" id="WP_179240608.1">
    <property type="nucleotide sequence ID" value="NZ_CP058595.1"/>
</dbReference>
<evidence type="ECO:0000256" key="3">
    <source>
        <dbReference type="ARBA" id="ARBA00022553"/>
    </source>
</evidence>
<dbReference type="PROSITE" id="PS50109">
    <property type="entry name" value="HIS_KIN"/>
    <property type="match status" value="1"/>
</dbReference>
<accession>A0A7H9ALL6</accession>
<dbReference type="AlphaFoldDB" id="A0A7H9ALL6"/>
<dbReference type="NCBIfam" id="TIGR00229">
    <property type="entry name" value="sensory_box"/>
    <property type="match status" value="2"/>
</dbReference>
<dbReference type="PANTHER" id="PTHR43304:SF1">
    <property type="entry name" value="PAC DOMAIN-CONTAINING PROTEIN"/>
    <property type="match status" value="1"/>
</dbReference>
<keyword evidence="3" id="KW-0597">Phosphoprotein</keyword>
<dbReference type="Pfam" id="PF13426">
    <property type="entry name" value="PAS_9"/>
    <property type="match status" value="1"/>
</dbReference>
<evidence type="ECO:0000256" key="5">
    <source>
        <dbReference type="ARBA" id="ARBA00022777"/>
    </source>
</evidence>
<dbReference type="EC" id="2.7.13.3" evidence="2"/>
<feature type="domain" description="Histidine kinase" evidence="6">
    <location>
        <begin position="402"/>
        <end position="615"/>
    </location>
</feature>
<keyword evidence="5" id="KW-0418">Kinase</keyword>
<dbReference type="EMBL" id="CP058595">
    <property type="protein sequence ID" value="QLG44273.1"/>
    <property type="molecule type" value="Genomic_DNA"/>
</dbReference>
<dbReference type="KEGG" id="cagg:HYG79_02580"/>
<dbReference type="InterPro" id="IPR000014">
    <property type="entry name" value="PAS"/>
</dbReference>
<dbReference type="PRINTS" id="PR00344">
    <property type="entry name" value="BCTRLSENSOR"/>
</dbReference>
<evidence type="ECO:0000256" key="4">
    <source>
        <dbReference type="ARBA" id="ARBA00022679"/>
    </source>
</evidence>
<protein>
    <recommendedName>
        <fullName evidence="2">histidine kinase</fullName>
        <ecNumber evidence="2">2.7.13.3</ecNumber>
    </recommendedName>
</protein>
<evidence type="ECO:0000256" key="1">
    <source>
        <dbReference type="ARBA" id="ARBA00000085"/>
    </source>
</evidence>
<dbReference type="CDD" id="cd00130">
    <property type="entry name" value="PAS"/>
    <property type="match status" value="1"/>
</dbReference>
<dbReference type="SUPFAM" id="SSF55874">
    <property type="entry name" value="ATPase domain of HSP90 chaperone/DNA topoisomerase II/histidine kinase"/>
    <property type="match status" value="1"/>
</dbReference>
<dbReference type="Proteomes" id="UP000509302">
    <property type="component" value="Chromosome"/>
</dbReference>
<comment type="catalytic activity">
    <reaction evidence="1">
        <text>ATP + protein L-histidine = ADP + protein N-phospho-L-histidine.</text>
        <dbReference type="EC" id="2.7.13.3"/>
    </reaction>
</comment>
<dbReference type="InterPro" id="IPR004358">
    <property type="entry name" value="Sig_transdc_His_kin-like_C"/>
</dbReference>
<dbReference type="InterPro" id="IPR000700">
    <property type="entry name" value="PAS-assoc_C"/>
</dbReference>
<dbReference type="InterPro" id="IPR001610">
    <property type="entry name" value="PAC"/>
</dbReference>
<dbReference type="InterPro" id="IPR003594">
    <property type="entry name" value="HATPase_dom"/>
</dbReference>
<dbReference type="PROSITE" id="PS50113">
    <property type="entry name" value="PAC"/>
    <property type="match status" value="2"/>
</dbReference>
<keyword evidence="10" id="KW-1185">Reference proteome</keyword>
<dbReference type="GO" id="GO:0004673">
    <property type="term" value="F:protein histidine kinase activity"/>
    <property type="evidence" value="ECO:0007669"/>
    <property type="project" value="UniProtKB-EC"/>
</dbReference>
<dbReference type="PROSITE" id="PS50112">
    <property type="entry name" value="PAS"/>
    <property type="match status" value="1"/>
</dbReference>
<evidence type="ECO:0000259" key="8">
    <source>
        <dbReference type="PROSITE" id="PS50113"/>
    </source>
</evidence>
<evidence type="ECO:0000313" key="10">
    <source>
        <dbReference type="Proteomes" id="UP000509302"/>
    </source>
</evidence>
<dbReference type="InterPro" id="IPR005467">
    <property type="entry name" value="His_kinase_dom"/>
</dbReference>
<dbReference type="SUPFAM" id="SSF55785">
    <property type="entry name" value="PYP-like sensor domain (PAS domain)"/>
    <property type="match status" value="3"/>
</dbReference>
<dbReference type="InterPro" id="IPR036890">
    <property type="entry name" value="HATPase_C_sf"/>
</dbReference>
<dbReference type="InterPro" id="IPR035965">
    <property type="entry name" value="PAS-like_dom_sf"/>
</dbReference>
<evidence type="ECO:0000259" key="6">
    <source>
        <dbReference type="PROSITE" id="PS50109"/>
    </source>
</evidence>
<dbReference type="Gene3D" id="3.30.450.20">
    <property type="entry name" value="PAS domain"/>
    <property type="match status" value="3"/>
</dbReference>
<dbReference type="Gene3D" id="3.30.565.10">
    <property type="entry name" value="Histidine kinase-like ATPase, C-terminal domain"/>
    <property type="match status" value="1"/>
</dbReference>